<keyword evidence="3" id="KW-1185">Reference proteome</keyword>
<sequence length="115" mass="12856">MFTSAHILVTTSVTTAPHRVRSREQAPIPRPICSESKESKMCTPTSPRLSYDFSVGPIDKSSDSDRETTQMIDYTNQLIDEEESTDIATKRKKSMLLRSGLSPEFFEAEPSGRVS</sequence>
<evidence type="ECO:0000256" key="1">
    <source>
        <dbReference type="SAM" id="MobiDB-lite"/>
    </source>
</evidence>
<feature type="region of interest" description="Disordered" evidence="1">
    <location>
        <begin position="16"/>
        <end position="48"/>
    </location>
</feature>
<evidence type="ECO:0000313" key="3">
    <source>
        <dbReference type="Proteomes" id="UP001419268"/>
    </source>
</evidence>
<organism evidence="2 3">
    <name type="scientific">Stephania cephalantha</name>
    <dbReference type="NCBI Taxonomy" id="152367"/>
    <lineage>
        <taxon>Eukaryota</taxon>
        <taxon>Viridiplantae</taxon>
        <taxon>Streptophyta</taxon>
        <taxon>Embryophyta</taxon>
        <taxon>Tracheophyta</taxon>
        <taxon>Spermatophyta</taxon>
        <taxon>Magnoliopsida</taxon>
        <taxon>Ranunculales</taxon>
        <taxon>Menispermaceae</taxon>
        <taxon>Menispermoideae</taxon>
        <taxon>Cissampelideae</taxon>
        <taxon>Stephania</taxon>
    </lineage>
</organism>
<dbReference type="EMBL" id="JBBNAG010000011">
    <property type="protein sequence ID" value="KAK9094861.1"/>
    <property type="molecule type" value="Genomic_DNA"/>
</dbReference>
<evidence type="ECO:0000313" key="2">
    <source>
        <dbReference type="EMBL" id="KAK9094861.1"/>
    </source>
</evidence>
<proteinExistence type="predicted"/>
<gene>
    <name evidence="2" type="ORF">Scep_026330</name>
</gene>
<dbReference type="Proteomes" id="UP001419268">
    <property type="component" value="Unassembled WGS sequence"/>
</dbReference>
<name>A0AAP0HSE8_9MAGN</name>
<comment type="caution">
    <text evidence="2">The sequence shown here is derived from an EMBL/GenBank/DDBJ whole genome shotgun (WGS) entry which is preliminary data.</text>
</comment>
<accession>A0AAP0HSE8</accession>
<protein>
    <submittedName>
        <fullName evidence="2">Uncharacterized protein</fullName>
    </submittedName>
</protein>
<dbReference type="AlphaFoldDB" id="A0AAP0HSE8"/>
<reference evidence="2 3" key="1">
    <citation type="submission" date="2024-01" db="EMBL/GenBank/DDBJ databases">
        <title>Genome assemblies of Stephania.</title>
        <authorList>
            <person name="Yang L."/>
        </authorList>
    </citation>
    <scope>NUCLEOTIDE SEQUENCE [LARGE SCALE GENOMIC DNA]</scope>
    <source>
        <strain evidence="2">JXDWG</strain>
        <tissue evidence="2">Leaf</tissue>
    </source>
</reference>